<evidence type="ECO:0000256" key="1">
    <source>
        <dbReference type="SAM" id="Phobius"/>
    </source>
</evidence>
<feature type="transmembrane region" description="Helical" evidence="1">
    <location>
        <begin position="175"/>
        <end position="197"/>
    </location>
</feature>
<feature type="transmembrane region" description="Helical" evidence="1">
    <location>
        <begin position="230"/>
        <end position="249"/>
    </location>
</feature>
<reference evidence="3" key="1">
    <citation type="submission" date="2021-08" db="EMBL/GenBank/DDBJ databases">
        <authorList>
            <person name="Misof B."/>
            <person name="Oliver O."/>
            <person name="Podsiadlowski L."/>
            <person name="Donath A."/>
            <person name="Peters R."/>
            <person name="Mayer C."/>
            <person name="Rust J."/>
            <person name="Gunkel S."/>
            <person name="Lesny P."/>
            <person name="Martin S."/>
            <person name="Oeyen J.P."/>
            <person name="Petersen M."/>
            <person name="Panagiotis P."/>
            <person name="Wilbrandt J."/>
            <person name="Tanja T."/>
        </authorList>
    </citation>
    <scope>NUCLEOTIDE SEQUENCE</scope>
    <source>
        <strain evidence="3">GBR_01_08_01A</strain>
        <tissue evidence="3">Thorax + abdomen</tissue>
    </source>
</reference>
<feature type="transmembrane region" description="Helical" evidence="1">
    <location>
        <begin position="46"/>
        <end position="68"/>
    </location>
</feature>
<feature type="chain" id="PRO_5042025361" description="Solute carrier family 35 member F6" evidence="2">
    <location>
        <begin position="19"/>
        <end position="342"/>
    </location>
</feature>
<evidence type="ECO:0000256" key="2">
    <source>
        <dbReference type="SAM" id="SignalP"/>
    </source>
</evidence>
<evidence type="ECO:0000313" key="4">
    <source>
        <dbReference type="Proteomes" id="UP001258017"/>
    </source>
</evidence>
<dbReference type="GO" id="GO:0016020">
    <property type="term" value="C:membrane"/>
    <property type="evidence" value="ECO:0007669"/>
    <property type="project" value="TreeGrafter"/>
</dbReference>
<evidence type="ECO:0008006" key="5">
    <source>
        <dbReference type="Google" id="ProtNLM"/>
    </source>
</evidence>
<evidence type="ECO:0000313" key="3">
    <source>
        <dbReference type="EMBL" id="KAK2583777.1"/>
    </source>
</evidence>
<accession>A0AAD9RPZ6</accession>
<sequence length="342" mass="38356">MAWTHYQLTLAILMVVTGSFNTLSVKFADQQYVPGRDGIPRYFNHPFMQSSFMFFGEMLCFLVFKIIYCYYSRRDDCPLTKGSRVFNPLILFIPAMCDMLATSVMKLVAREWTGIGFVIIGLAIVGISDIIIMEDEDASINSVLTGDLLIICAQVITAVQMVIEEKFVAGQDIPALQAVGWEGIFGFIGICLVMIPFNFMHAPPPFADNSRGTLEDTVDAFVQIGNSPKLLMAVIGISFSIAFFNFAGISVTKEISATTRMILDSIRTIVIWAFSLAFGWQSFHYLQLIGFAILLIGMCCYNNVVIPQLIRKCYYHLTKRHSPDQERFINIAADDIVDTTDR</sequence>
<keyword evidence="4" id="KW-1185">Reference proteome</keyword>
<keyword evidence="1" id="KW-0472">Membrane</keyword>
<reference evidence="3" key="2">
    <citation type="journal article" date="2023" name="Commun. Biol.">
        <title>Intrasexual cuticular hydrocarbon dimorphism in a wasp sheds light on hydrocarbon biosynthesis genes in Hymenoptera.</title>
        <authorList>
            <person name="Moris V.C."/>
            <person name="Podsiadlowski L."/>
            <person name="Martin S."/>
            <person name="Oeyen J.P."/>
            <person name="Donath A."/>
            <person name="Petersen M."/>
            <person name="Wilbrandt J."/>
            <person name="Misof B."/>
            <person name="Liedtke D."/>
            <person name="Thamm M."/>
            <person name="Scheiner R."/>
            <person name="Schmitt T."/>
            <person name="Niehuis O."/>
        </authorList>
    </citation>
    <scope>NUCLEOTIDE SEQUENCE</scope>
    <source>
        <strain evidence="3">GBR_01_08_01A</strain>
    </source>
</reference>
<feature type="transmembrane region" description="Helical" evidence="1">
    <location>
        <begin position="115"/>
        <end position="133"/>
    </location>
</feature>
<comment type="caution">
    <text evidence="3">The sequence shown here is derived from an EMBL/GenBank/DDBJ whole genome shotgun (WGS) entry which is preliminary data.</text>
</comment>
<dbReference type="EMBL" id="JAIFRP010000030">
    <property type="protein sequence ID" value="KAK2583777.1"/>
    <property type="molecule type" value="Genomic_DNA"/>
</dbReference>
<feature type="transmembrane region" description="Helical" evidence="1">
    <location>
        <begin position="139"/>
        <end position="163"/>
    </location>
</feature>
<feature type="transmembrane region" description="Helical" evidence="1">
    <location>
        <begin position="286"/>
        <end position="310"/>
    </location>
</feature>
<dbReference type="PANTHER" id="PTHR13146:SF0">
    <property type="entry name" value="SOLUTE CARRIER FAMILY 35 MEMBER F6"/>
    <property type="match status" value="1"/>
</dbReference>
<dbReference type="Proteomes" id="UP001258017">
    <property type="component" value="Unassembled WGS sequence"/>
</dbReference>
<dbReference type="PANTHER" id="PTHR13146">
    <property type="match status" value="1"/>
</dbReference>
<organism evidence="3 4">
    <name type="scientific">Odynerus spinipes</name>
    <dbReference type="NCBI Taxonomy" id="1348599"/>
    <lineage>
        <taxon>Eukaryota</taxon>
        <taxon>Metazoa</taxon>
        <taxon>Ecdysozoa</taxon>
        <taxon>Arthropoda</taxon>
        <taxon>Hexapoda</taxon>
        <taxon>Insecta</taxon>
        <taxon>Pterygota</taxon>
        <taxon>Neoptera</taxon>
        <taxon>Endopterygota</taxon>
        <taxon>Hymenoptera</taxon>
        <taxon>Apocrita</taxon>
        <taxon>Aculeata</taxon>
        <taxon>Vespoidea</taxon>
        <taxon>Vespidae</taxon>
        <taxon>Eumeninae</taxon>
        <taxon>Odynerus</taxon>
    </lineage>
</organism>
<protein>
    <recommendedName>
        <fullName evidence="5">Solute carrier family 35 member F6</fullName>
    </recommendedName>
</protein>
<keyword evidence="1" id="KW-0812">Transmembrane</keyword>
<dbReference type="AlphaFoldDB" id="A0AAD9RPZ6"/>
<gene>
    <name evidence="3" type="ORF">KPH14_009683</name>
</gene>
<keyword evidence="2" id="KW-0732">Signal</keyword>
<name>A0AAD9RPZ6_9HYME</name>
<keyword evidence="1" id="KW-1133">Transmembrane helix</keyword>
<feature type="transmembrane region" description="Helical" evidence="1">
    <location>
        <begin position="88"/>
        <end position="108"/>
    </location>
</feature>
<feature type="signal peptide" evidence="2">
    <location>
        <begin position="1"/>
        <end position="18"/>
    </location>
</feature>
<proteinExistence type="predicted"/>